<evidence type="ECO:0000313" key="3">
    <source>
        <dbReference type="EMBL" id="QMT02082.1"/>
    </source>
</evidence>
<dbReference type="GO" id="GO:0015833">
    <property type="term" value="P:peptide transport"/>
    <property type="evidence" value="ECO:0007669"/>
    <property type="project" value="TreeGrafter"/>
</dbReference>
<dbReference type="PANTHER" id="PTHR30290:SF65">
    <property type="entry name" value="MONOACYL PHOSPHATIDYLINOSITOL TETRAMANNOSIDE-BINDING PROTEIN LPQW-RELATED"/>
    <property type="match status" value="1"/>
</dbReference>
<feature type="signal peptide" evidence="1">
    <location>
        <begin position="1"/>
        <end position="24"/>
    </location>
</feature>
<dbReference type="Pfam" id="PF00496">
    <property type="entry name" value="SBP_bac_5"/>
    <property type="match status" value="1"/>
</dbReference>
<dbReference type="PROSITE" id="PS51257">
    <property type="entry name" value="PROKAR_LIPOPROTEIN"/>
    <property type="match status" value="1"/>
</dbReference>
<evidence type="ECO:0000256" key="1">
    <source>
        <dbReference type="SAM" id="SignalP"/>
    </source>
</evidence>
<dbReference type="InterPro" id="IPR000914">
    <property type="entry name" value="SBP_5_dom"/>
</dbReference>
<keyword evidence="1" id="KW-0732">Signal</keyword>
<organism evidence="3 4">
    <name type="scientific">Gordonia jinghuaiqii</name>
    <dbReference type="NCBI Taxonomy" id="2758710"/>
    <lineage>
        <taxon>Bacteria</taxon>
        <taxon>Bacillati</taxon>
        <taxon>Actinomycetota</taxon>
        <taxon>Actinomycetes</taxon>
        <taxon>Mycobacteriales</taxon>
        <taxon>Gordoniaceae</taxon>
        <taxon>Gordonia</taxon>
    </lineage>
</organism>
<dbReference type="RefSeq" id="WP_188331087.1">
    <property type="nucleotide sequence ID" value="NZ_CP059491.1"/>
</dbReference>
<dbReference type="PIRSF" id="PIRSF002741">
    <property type="entry name" value="MppA"/>
    <property type="match status" value="1"/>
</dbReference>
<dbReference type="SUPFAM" id="SSF53850">
    <property type="entry name" value="Periplasmic binding protein-like II"/>
    <property type="match status" value="1"/>
</dbReference>
<gene>
    <name evidence="3" type="ORF">H1R19_02560</name>
</gene>
<dbReference type="CDD" id="cd08501">
    <property type="entry name" value="PBP2_Lpqw"/>
    <property type="match status" value="1"/>
</dbReference>
<proteinExistence type="predicted"/>
<dbReference type="InterPro" id="IPR039424">
    <property type="entry name" value="SBP_5"/>
</dbReference>
<evidence type="ECO:0000259" key="2">
    <source>
        <dbReference type="Pfam" id="PF00496"/>
    </source>
</evidence>
<dbReference type="InterPro" id="IPR030678">
    <property type="entry name" value="Peptide/Ni-bd"/>
</dbReference>
<evidence type="ECO:0000313" key="4">
    <source>
        <dbReference type="Proteomes" id="UP000515663"/>
    </source>
</evidence>
<protein>
    <submittedName>
        <fullName evidence="3">ABC transporter family substrate-binding protein</fullName>
    </submittedName>
</protein>
<dbReference type="Proteomes" id="UP000515663">
    <property type="component" value="Chromosome"/>
</dbReference>
<dbReference type="PANTHER" id="PTHR30290">
    <property type="entry name" value="PERIPLASMIC BINDING COMPONENT OF ABC TRANSPORTER"/>
    <property type="match status" value="1"/>
</dbReference>
<feature type="domain" description="Solute-binding protein family 5" evidence="2">
    <location>
        <begin position="107"/>
        <end position="473"/>
    </location>
</feature>
<keyword evidence="4" id="KW-1185">Reference proteome</keyword>
<dbReference type="KEGG" id="gji:H1R19_02560"/>
<dbReference type="GO" id="GO:0042597">
    <property type="term" value="C:periplasmic space"/>
    <property type="evidence" value="ECO:0007669"/>
    <property type="project" value="UniProtKB-ARBA"/>
</dbReference>
<dbReference type="GO" id="GO:0043190">
    <property type="term" value="C:ATP-binding cassette (ABC) transporter complex"/>
    <property type="evidence" value="ECO:0007669"/>
    <property type="project" value="InterPro"/>
</dbReference>
<dbReference type="EMBL" id="CP059491">
    <property type="protein sequence ID" value="QMT02082.1"/>
    <property type="molecule type" value="Genomic_DNA"/>
</dbReference>
<sequence length="555" mass="60510">MTRLWCLIASVGLVVACVAGCGAAVDVGEAVHTEGASLNPQPRENLREGGSLTTALTEVSPQWNTFHADGSAYTLALWRWYNPVLAYFSPDGVYSPNPDYLTDVRTETVDGDTVVTYTINPDAFFNDGTPIDYRAFVETWRTSRGLDDRYIVSSTDGYSQIDSVTRGVDDRQAVVRFDGVYAWPDGLFNLVLHPKAADADTYNKGYVQNPHPEFGAGPYTIASYDKNAGTVVFERNPKWWGEPGKLDRRVFRQLESQAALNAFQNGEIDATGVAAKDARARVLTMNGVDIRTAASPQQALLVLNLDAPILGDPVVREAVMKAIDRATLARIRFTGLNYTEELPGSLSLYPFQPGYRDNLAGVVSYDPDQAAALLERAGWRNGGGDTDDGIRTKDGRRLSLTLPNVGDDTTGLNLSRALQAILAKVGIDLVVQQRPSSDFSKVVVNKEFDLFMMGFQSSDPFGMAYFCQVWCSDSQFNPAGAGTPELDARIRAMSRIGDPMAQIAAGNKVEHEAFEQYSNLPLFNGPAMVAVKSGLANYGAGQFYVGPIEDIGWEK</sequence>
<accession>A0A7D7QGV9</accession>
<reference evidence="4" key="1">
    <citation type="submission" date="2020-07" db="EMBL/GenBank/DDBJ databases">
        <title>novel species isolated from the respiratory tract of Marmot.</title>
        <authorList>
            <person name="Zhang G."/>
        </authorList>
    </citation>
    <scope>NUCLEOTIDE SEQUENCE [LARGE SCALE GENOMIC DNA]</scope>
    <source>
        <strain evidence="4">686</strain>
    </source>
</reference>
<dbReference type="Gene3D" id="3.10.105.10">
    <property type="entry name" value="Dipeptide-binding Protein, Domain 3"/>
    <property type="match status" value="1"/>
</dbReference>
<dbReference type="GO" id="GO:1904680">
    <property type="term" value="F:peptide transmembrane transporter activity"/>
    <property type="evidence" value="ECO:0007669"/>
    <property type="project" value="TreeGrafter"/>
</dbReference>
<dbReference type="AlphaFoldDB" id="A0A7D7QGV9"/>
<name>A0A7D7QGV9_9ACTN</name>
<feature type="chain" id="PRO_5028035711" evidence="1">
    <location>
        <begin position="25"/>
        <end position="555"/>
    </location>
</feature>
<dbReference type="Gene3D" id="3.40.190.10">
    <property type="entry name" value="Periplasmic binding protein-like II"/>
    <property type="match status" value="1"/>
</dbReference>